<organism evidence="2 3">
    <name type="scientific">Lentinus tigrinus ALCF2SS1-6</name>
    <dbReference type="NCBI Taxonomy" id="1328759"/>
    <lineage>
        <taxon>Eukaryota</taxon>
        <taxon>Fungi</taxon>
        <taxon>Dikarya</taxon>
        <taxon>Basidiomycota</taxon>
        <taxon>Agaricomycotina</taxon>
        <taxon>Agaricomycetes</taxon>
        <taxon>Polyporales</taxon>
        <taxon>Polyporaceae</taxon>
        <taxon>Lentinus</taxon>
    </lineage>
</organism>
<dbReference type="Proteomes" id="UP000313359">
    <property type="component" value="Unassembled WGS sequence"/>
</dbReference>
<feature type="region of interest" description="Disordered" evidence="1">
    <location>
        <begin position="227"/>
        <end position="251"/>
    </location>
</feature>
<reference evidence="2" key="1">
    <citation type="journal article" date="2018" name="Genome Biol. Evol.">
        <title>Genomics and development of Lentinus tigrinus, a white-rot wood-decaying mushroom with dimorphic fruiting bodies.</title>
        <authorList>
            <person name="Wu B."/>
            <person name="Xu Z."/>
            <person name="Knudson A."/>
            <person name="Carlson A."/>
            <person name="Chen N."/>
            <person name="Kovaka S."/>
            <person name="LaButti K."/>
            <person name="Lipzen A."/>
            <person name="Pennachio C."/>
            <person name="Riley R."/>
            <person name="Schakwitz W."/>
            <person name="Umezawa K."/>
            <person name="Ohm R.A."/>
            <person name="Grigoriev I.V."/>
            <person name="Nagy L.G."/>
            <person name="Gibbons J."/>
            <person name="Hibbett D."/>
        </authorList>
    </citation>
    <scope>NUCLEOTIDE SEQUENCE [LARGE SCALE GENOMIC DNA]</scope>
    <source>
        <strain evidence="2">ALCF2SS1-6</strain>
    </source>
</reference>
<proteinExistence type="predicted"/>
<protein>
    <submittedName>
        <fullName evidence="2">Uncharacterized protein</fullName>
    </submittedName>
</protein>
<gene>
    <name evidence="2" type="ORF">L227DRAFT_496921</name>
</gene>
<dbReference type="AlphaFoldDB" id="A0A5C2SKF3"/>
<sequence length="251" mass="27939">MPPVFVDTVLRQHRLLSNMTIGHPSVAVQTTISGRVEQRTVTGHLWFLDPAGFELDCADVSWRTEMNSAVDETGAIIFVSSSLQADTKTPCLFSPGLLSILIIMRQEDSSGLPSDFQDAARATFLRRIGPRAWSATLIKSTQQRLRQRRTRCYGPRCDLHFLCSPITNAATHVSWLHRGRCPPPRGQIRCPWHRSPSPMCPLPQIATSEASRVPSCRFSHLKVRSAFAPRPHAPPPPVTSSRPTCEQRPSS</sequence>
<name>A0A5C2SKF3_9APHY</name>
<evidence type="ECO:0000256" key="1">
    <source>
        <dbReference type="SAM" id="MobiDB-lite"/>
    </source>
</evidence>
<dbReference type="EMBL" id="ML122255">
    <property type="protein sequence ID" value="RPD63734.1"/>
    <property type="molecule type" value="Genomic_DNA"/>
</dbReference>
<evidence type="ECO:0000313" key="2">
    <source>
        <dbReference type="EMBL" id="RPD63734.1"/>
    </source>
</evidence>
<accession>A0A5C2SKF3</accession>
<evidence type="ECO:0000313" key="3">
    <source>
        <dbReference type="Proteomes" id="UP000313359"/>
    </source>
</evidence>
<dbReference type="OrthoDB" id="7984201at2759"/>
<keyword evidence="3" id="KW-1185">Reference proteome</keyword>